<reference evidence="2" key="1">
    <citation type="journal article" date="2017" name="Appl. Environ. Microbiol.">
        <title>Molecular characterization of an Endozoicomonas-like organism causing infection in king scallop Pecten maximus L.</title>
        <authorList>
            <person name="Cano I."/>
            <person name="van Aerle R."/>
            <person name="Ross S."/>
            <person name="Verner-Jeffreys D.W."/>
            <person name="Paley R.K."/>
            <person name="Rimmer G."/>
            <person name="Ryder D."/>
            <person name="Hooper P."/>
            <person name="Stone D."/>
            <person name="Feist S.W."/>
        </authorList>
    </citation>
    <scope>NUCLEOTIDE SEQUENCE</scope>
</reference>
<name>A0A2H9T8Q2_9ZZZZ</name>
<dbReference type="Gene3D" id="3.60.60.10">
    <property type="entry name" value="Penicillin V Acylase, Chain A"/>
    <property type="match status" value="1"/>
</dbReference>
<accession>A0A2H9T8Q2</accession>
<comment type="caution">
    <text evidence="2">The sequence shown here is derived from an EMBL/GenBank/DDBJ whole genome shotgun (WGS) entry which is preliminary data.</text>
</comment>
<sequence length="302" mass="33132">MSTIKTVLSLTALVCSVGVNACTSVGFSGTSAEGGGTLIAKNRDAPFTGYQRLSVFHPKGKYAYVALMYGNDEHTKVYPYISAGTNEAGLTVVVNDASSNLPDDPNAVETRIMRKILMQYDSVAAVQKDAAKLFGQNDPALYLLSDGKQVANFQAGYDNRYAGRVTAHGTVWNTNYYHLKSVLVDNKMIPDSTKARTAVLKEWLKIKPESVSVGDITRLLASHYNGPLKSISRQYTVAKYMVRHEPDRAPVLMVKETIPTQPYNAYSITLDEKFFQSTHEGPLDNDGRFGLLGSLNRTKTNS</sequence>
<evidence type="ECO:0000313" key="2">
    <source>
        <dbReference type="EMBL" id="PJE79625.1"/>
    </source>
</evidence>
<dbReference type="Pfam" id="PF03417">
    <property type="entry name" value="AAT"/>
    <property type="match status" value="1"/>
</dbReference>
<feature type="domain" description="Peptidase C45 hydrolase" evidence="1">
    <location>
        <begin position="33"/>
        <end position="235"/>
    </location>
</feature>
<dbReference type="EMBL" id="NSIT01000057">
    <property type="protein sequence ID" value="PJE79625.1"/>
    <property type="molecule type" value="Genomic_DNA"/>
</dbReference>
<proteinExistence type="predicted"/>
<protein>
    <recommendedName>
        <fullName evidence="1">Peptidase C45 hydrolase domain-containing protein</fullName>
    </recommendedName>
</protein>
<organism evidence="2">
    <name type="scientific">invertebrate metagenome</name>
    <dbReference type="NCBI Taxonomy" id="1711999"/>
    <lineage>
        <taxon>unclassified sequences</taxon>
        <taxon>metagenomes</taxon>
        <taxon>organismal metagenomes</taxon>
    </lineage>
</organism>
<dbReference type="InterPro" id="IPR005079">
    <property type="entry name" value="Peptidase_C45_hydrolase"/>
</dbReference>
<gene>
    <name evidence="2" type="ORF">CI610_01404</name>
</gene>
<dbReference type="AlphaFoldDB" id="A0A2H9T8Q2"/>
<evidence type="ECO:0000259" key="1">
    <source>
        <dbReference type="Pfam" id="PF03417"/>
    </source>
</evidence>